<keyword evidence="4" id="KW-1185">Reference proteome</keyword>
<dbReference type="PANTHER" id="PTHR46929">
    <property type="entry name" value="EXPRESSED PROTEIN"/>
    <property type="match status" value="1"/>
</dbReference>
<proteinExistence type="predicted"/>
<dbReference type="PANTHER" id="PTHR46929:SF3">
    <property type="entry name" value="MYB_SANT-LIKE DOMAIN-CONTAINING PROTEIN"/>
    <property type="match status" value="1"/>
</dbReference>
<evidence type="ECO:0000256" key="1">
    <source>
        <dbReference type="SAM" id="MobiDB-lite"/>
    </source>
</evidence>
<feature type="region of interest" description="Disordered" evidence="1">
    <location>
        <begin position="290"/>
        <end position="325"/>
    </location>
</feature>
<feature type="compositionally biased region" description="Basic residues" evidence="1">
    <location>
        <begin position="293"/>
        <end position="304"/>
    </location>
</feature>
<dbReference type="EMBL" id="JARJCW010000067">
    <property type="protein sequence ID" value="KAJ7199583.1"/>
    <property type="molecule type" value="Genomic_DNA"/>
</dbReference>
<dbReference type="Proteomes" id="UP001219525">
    <property type="component" value="Unassembled WGS sequence"/>
</dbReference>
<comment type="caution">
    <text evidence="3">The sequence shown here is derived from an EMBL/GenBank/DDBJ whole genome shotgun (WGS) entry which is preliminary data.</text>
</comment>
<evidence type="ECO:0000313" key="4">
    <source>
        <dbReference type="Proteomes" id="UP001219525"/>
    </source>
</evidence>
<dbReference type="AlphaFoldDB" id="A0AAD6Y3K4"/>
<feature type="compositionally biased region" description="Basic and acidic residues" evidence="1">
    <location>
        <begin position="315"/>
        <end position="324"/>
    </location>
</feature>
<gene>
    <name evidence="3" type="ORF">GGX14DRAFT_401184</name>
</gene>
<protein>
    <recommendedName>
        <fullName evidence="2">Myb/SANT-like domain-containing protein</fullName>
    </recommendedName>
</protein>
<evidence type="ECO:0000313" key="3">
    <source>
        <dbReference type="EMBL" id="KAJ7199583.1"/>
    </source>
</evidence>
<name>A0AAD6Y3K4_9AGAR</name>
<feature type="region of interest" description="Disordered" evidence="1">
    <location>
        <begin position="259"/>
        <end position="278"/>
    </location>
</feature>
<feature type="domain" description="Myb/SANT-like" evidence="2">
    <location>
        <begin position="17"/>
        <end position="93"/>
    </location>
</feature>
<accession>A0AAD6Y3K4</accession>
<feature type="region of interest" description="Disordered" evidence="1">
    <location>
        <begin position="343"/>
        <end position="398"/>
    </location>
</feature>
<feature type="compositionally biased region" description="Basic and acidic residues" evidence="1">
    <location>
        <begin position="358"/>
        <end position="368"/>
    </location>
</feature>
<dbReference type="Pfam" id="PF12776">
    <property type="entry name" value="Myb_DNA-bind_3"/>
    <property type="match status" value="1"/>
</dbReference>
<sequence>MTGLTVAQDQALLGTLYELRATHRSGNGWKPQAWTEVLAAVNKAQPNDPKTTSQVQARTNYLKTRYFDYVFCMKYSGVGWDDEAKHCTATQEYQTEFLQVHGPAALFPHGVVGSLNNRPFIQSSCASRPAPCPPSRSCLAQTFGALSVLESKCAAAHQLVQRSPFYPSSFASALPHPLPPPVQQRELQLLRPHRAPSALRHPSPSALQQQLVPLPWPWPRLTCPFHDLLEKIYEGGKNCATGAQVLHLGYTAKRVAAAQAKRNKENQPADINLDDEDDADANVDEAPLEKAAKFKSKSKSKSKTKAAAAPLGKDLSSDGGKKSTADAMGDAVGALLEPLEVSSDDELVVPPSMALRSEPSRKRIRADSEGEDDDANTPHERRRRSKSSSSSSAKSKIDATNNFARSVDSLATAFTQPVVVRDDLSYIALVNKILQEDPTLLPADDDGSYYSCIRATSPKILLHPCTTMPVLTGTAPV</sequence>
<dbReference type="InterPro" id="IPR024752">
    <property type="entry name" value="Myb/SANT-like_dom"/>
</dbReference>
<organism evidence="3 4">
    <name type="scientific">Mycena pura</name>
    <dbReference type="NCBI Taxonomy" id="153505"/>
    <lineage>
        <taxon>Eukaryota</taxon>
        <taxon>Fungi</taxon>
        <taxon>Dikarya</taxon>
        <taxon>Basidiomycota</taxon>
        <taxon>Agaricomycotina</taxon>
        <taxon>Agaricomycetes</taxon>
        <taxon>Agaricomycetidae</taxon>
        <taxon>Agaricales</taxon>
        <taxon>Marasmiineae</taxon>
        <taxon>Mycenaceae</taxon>
        <taxon>Mycena</taxon>
    </lineage>
</organism>
<evidence type="ECO:0000259" key="2">
    <source>
        <dbReference type="Pfam" id="PF12776"/>
    </source>
</evidence>
<reference evidence="3" key="1">
    <citation type="submission" date="2023-03" db="EMBL/GenBank/DDBJ databases">
        <title>Massive genome expansion in bonnet fungi (Mycena s.s.) driven by repeated elements and novel gene families across ecological guilds.</title>
        <authorList>
            <consortium name="Lawrence Berkeley National Laboratory"/>
            <person name="Harder C.B."/>
            <person name="Miyauchi S."/>
            <person name="Viragh M."/>
            <person name="Kuo A."/>
            <person name="Thoen E."/>
            <person name="Andreopoulos B."/>
            <person name="Lu D."/>
            <person name="Skrede I."/>
            <person name="Drula E."/>
            <person name="Henrissat B."/>
            <person name="Morin E."/>
            <person name="Kohler A."/>
            <person name="Barry K."/>
            <person name="LaButti K."/>
            <person name="Morin E."/>
            <person name="Salamov A."/>
            <person name="Lipzen A."/>
            <person name="Mereny Z."/>
            <person name="Hegedus B."/>
            <person name="Baldrian P."/>
            <person name="Stursova M."/>
            <person name="Weitz H."/>
            <person name="Taylor A."/>
            <person name="Grigoriev I.V."/>
            <person name="Nagy L.G."/>
            <person name="Martin F."/>
            <person name="Kauserud H."/>
        </authorList>
    </citation>
    <scope>NUCLEOTIDE SEQUENCE</scope>
    <source>
        <strain evidence="3">9144</strain>
    </source>
</reference>